<evidence type="ECO:0000313" key="1">
    <source>
        <dbReference type="EMBL" id="KAJ9051953.1"/>
    </source>
</evidence>
<name>A0ACC2RPI1_9FUNG</name>
<evidence type="ECO:0000313" key="2">
    <source>
        <dbReference type="Proteomes" id="UP001165960"/>
    </source>
</evidence>
<comment type="caution">
    <text evidence="1">The sequence shown here is derived from an EMBL/GenBank/DDBJ whole genome shotgun (WGS) entry which is preliminary data.</text>
</comment>
<reference evidence="1" key="1">
    <citation type="submission" date="2022-04" db="EMBL/GenBank/DDBJ databases">
        <title>Genome of the entomopathogenic fungus Entomophthora muscae.</title>
        <authorList>
            <person name="Elya C."/>
            <person name="Lovett B.R."/>
            <person name="Lee E."/>
            <person name="Macias A.M."/>
            <person name="Hajek A.E."/>
            <person name="De Bivort B.L."/>
            <person name="Kasson M.T."/>
            <person name="De Fine Licht H.H."/>
            <person name="Stajich J.E."/>
        </authorList>
    </citation>
    <scope>NUCLEOTIDE SEQUENCE</scope>
    <source>
        <strain evidence="1">Berkeley</strain>
    </source>
</reference>
<organism evidence="1 2">
    <name type="scientific">Entomophthora muscae</name>
    <dbReference type="NCBI Taxonomy" id="34485"/>
    <lineage>
        <taxon>Eukaryota</taxon>
        <taxon>Fungi</taxon>
        <taxon>Fungi incertae sedis</taxon>
        <taxon>Zoopagomycota</taxon>
        <taxon>Entomophthoromycotina</taxon>
        <taxon>Entomophthoromycetes</taxon>
        <taxon>Entomophthorales</taxon>
        <taxon>Entomophthoraceae</taxon>
        <taxon>Entomophthora</taxon>
    </lineage>
</organism>
<keyword evidence="2" id="KW-1185">Reference proteome</keyword>
<dbReference type="EMBL" id="QTSX02006947">
    <property type="protein sequence ID" value="KAJ9051953.1"/>
    <property type="molecule type" value="Genomic_DNA"/>
</dbReference>
<accession>A0ACC2RPI1</accession>
<gene>
    <name evidence="1" type="primary">ain1</name>
    <name evidence="1" type="ORF">DSO57_1038953</name>
</gene>
<protein>
    <submittedName>
        <fullName evidence="1">Alpha-actinin, variant 3</fullName>
    </submittedName>
</protein>
<dbReference type="Proteomes" id="UP001165960">
    <property type="component" value="Unassembled WGS sequence"/>
</dbReference>
<sequence>MTRSRTTVSFTSSRSTPISNQAYSQFRGVKSGPQPLWSYKRDPTAKMDKEWEAIQQKTFTKWVNNQLATKSYPLIEDLYEGFSDGTALVHLLEALTDTALGKYNPNPKFRLQKIENLNRALKFIRERGISLTNIGAEDIVDGNHKLTLGMVWTIVLRFTIDEITEEGLGAKEGLLLWCQRKTADYQEVDVTDFSNSWKDGLAFCALIHHHYPELLDFYSLDMSDMRGNTALAFKVAEEALGIPQLLDVADLCDISKPDELSVMTYVAQYFHAFSELDRDRTAGRRVIKFVEVVQSAYDATNDYEQRVRKLLAEIGEIQESWKVATFDGSYKGAKNMALEFTQYKATTKRAWLKEKHELDTLLGNIQTKLNTYKLRPYVPPEGMTLMAVDAKWSTLIKAEAQRRAAINRALREIKQELRQRFASLANSFGKKLTEISSLLSKIDGDLAEQLEQVQMLIAELPRLEERLKAISSLDQECQEANIEENDDTIYSYEDLQYDLDLTRHALNKKQAFIENQIVSRNATNLTPRQLEEFESSFRHFDTDDTNALSLMEFQACLAALGFVFPVSSFLNLANLQDDEFEELFYHVSQGNDTISFEQYINFMVSSAEDKTTPDQLLEAFAVVADGKPYVTELDLKRQELPPTVIEYLIQTMPQASDLTEEEIAAAEQCEEGLVLDFNTYLSNVFYND</sequence>
<proteinExistence type="predicted"/>